<evidence type="ECO:0000256" key="1">
    <source>
        <dbReference type="ARBA" id="ARBA00022618"/>
    </source>
</evidence>
<dbReference type="InterPro" id="IPR024977">
    <property type="entry name" value="Apc4-like_WD40_dom"/>
</dbReference>
<dbReference type="SUPFAM" id="SSF50969">
    <property type="entry name" value="YVTN repeat-like/Quinoprotein amine dehydrogenase"/>
    <property type="match status" value="1"/>
</dbReference>
<dbReference type="InterPro" id="IPR011044">
    <property type="entry name" value="Quino_amine_DH_bsu"/>
</dbReference>
<comment type="caution">
    <text evidence="6">The sequence shown here is derived from an EMBL/GenBank/DDBJ whole genome shotgun (WGS) entry which is preliminary data.</text>
</comment>
<dbReference type="GO" id="GO:0005680">
    <property type="term" value="C:anaphase-promoting complex"/>
    <property type="evidence" value="ECO:0007669"/>
    <property type="project" value="InterPro"/>
</dbReference>
<keyword evidence="3" id="KW-0833">Ubl conjugation pathway</keyword>
<name>A0A8K0JZK9_LADFU</name>
<evidence type="ECO:0000259" key="5">
    <source>
        <dbReference type="Pfam" id="PF12894"/>
    </source>
</evidence>
<evidence type="ECO:0000313" key="7">
    <source>
        <dbReference type="Proteomes" id="UP000792457"/>
    </source>
</evidence>
<dbReference type="InterPro" id="IPR015943">
    <property type="entry name" value="WD40/YVTN_repeat-like_dom_sf"/>
</dbReference>
<reference evidence="6" key="1">
    <citation type="submission" date="2013-04" db="EMBL/GenBank/DDBJ databases">
        <authorList>
            <person name="Qu J."/>
            <person name="Murali S.C."/>
            <person name="Bandaranaike D."/>
            <person name="Bellair M."/>
            <person name="Blankenburg K."/>
            <person name="Chao H."/>
            <person name="Dinh H."/>
            <person name="Doddapaneni H."/>
            <person name="Downs B."/>
            <person name="Dugan-Rocha S."/>
            <person name="Elkadiri S."/>
            <person name="Gnanaolivu R.D."/>
            <person name="Hernandez B."/>
            <person name="Javaid M."/>
            <person name="Jayaseelan J.C."/>
            <person name="Lee S."/>
            <person name="Li M."/>
            <person name="Ming W."/>
            <person name="Munidasa M."/>
            <person name="Muniz J."/>
            <person name="Nguyen L."/>
            <person name="Ongeri F."/>
            <person name="Osuji N."/>
            <person name="Pu L.-L."/>
            <person name="Puazo M."/>
            <person name="Qu C."/>
            <person name="Quiroz J."/>
            <person name="Raj R."/>
            <person name="Weissenberger G."/>
            <person name="Xin Y."/>
            <person name="Zou X."/>
            <person name="Han Y."/>
            <person name="Richards S."/>
            <person name="Worley K."/>
            <person name="Muzny D."/>
            <person name="Gibbs R."/>
        </authorList>
    </citation>
    <scope>NUCLEOTIDE SEQUENCE</scope>
    <source>
        <strain evidence="6">Sampled in the wild</strain>
    </source>
</reference>
<dbReference type="GO" id="GO:0051301">
    <property type="term" value="P:cell division"/>
    <property type="evidence" value="ECO:0007669"/>
    <property type="project" value="UniProtKB-KW"/>
</dbReference>
<gene>
    <name evidence="6" type="ORF">J437_LFUL002279</name>
</gene>
<keyword evidence="7" id="KW-1185">Reference proteome</keyword>
<evidence type="ECO:0000256" key="3">
    <source>
        <dbReference type="ARBA" id="ARBA00022786"/>
    </source>
</evidence>
<reference evidence="6" key="2">
    <citation type="submission" date="2017-10" db="EMBL/GenBank/DDBJ databases">
        <title>Ladona fulva Genome sequencing and assembly.</title>
        <authorList>
            <person name="Murali S."/>
            <person name="Richards S."/>
            <person name="Bandaranaike D."/>
            <person name="Bellair M."/>
            <person name="Blankenburg K."/>
            <person name="Chao H."/>
            <person name="Dinh H."/>
            <person name="Doddapaneni H."/>
            <person name="Dugan-Rocha S."/>
            <person name="Elkadiri S."/>
            <person name="Gnanaolivu R."/>
            <person name="Hernandez B."/>
            <person name="Skinner E."/>
            <person name="Javaid M."/>
            <person name="Lee S."/>
            <person name="Li M."/>
            <person name="Ming W."/>
            <person name="Munidasa M."/>
            <person name="Muniz J."/>
            <person name="Nguyen L."/>
            <person name="Hughes D."/>
            <person name="Osuji N."/>
            <person name="Pu L.-L."/>
            <person name="Puazo M."/>
            <person name="Qu C."/>
            <person name="Quiroz J."/>
            <person name="Raj R."/>
            <person name="Weissenberger G."/>
            <person name="Xin Y."/>
            <person name="Zou X."/>
            <person name="Han Y."/>
            <person name="Worley K."/>
            <person name="Muzny D."/>
            <person name="Gibbs R."/>
        </authorList>
    </citation>
    <scope>NUCLEOTIDE SEQUENCE</scope>
    <source>
        <strain evidence="6">Sampled in the wild</strain>
    </source>
</reference>
<sequence length="142" mass="15975">MSSNAMRQLEERHVANEVEMMVWSNRMDLLALSNVRGEVALHRLTWQRVWSLTPPSEGCTVKGMAWRPDGKVIAIGYSTGDFLLVDVENAETLHNGHVEGEITCVAWTQEAHTANEDGSSIADRGRFMSQRHFGLHDLVIMK</sequence>
<keyword evidence="4" id="KW-0131">Cell cycle</keyword>
<dbReference type="GO" id="GO:0070979">
    <property type="term" value="P:protein K11-linked ubiquitination"/>
    <property type="evidence" value="ECO:0007669"/>
    <property type="project" value="TreeGrafter"/>
</dbReference>
<accession>A0A8K0JZK9</accession>
<evidence type="ECO:0000313" key="6">
    <source>
        <dbReference type="EMBL" id="KAG8224832.1"/>
    </source>
</evidence>
<organism evidence="6 7">
    <name type="scientific">Ladona fulva</name>
    <name type="common">Scarce chaser dragonfly</name>
    <name type="synonym">Libellula fulva</name>
    <dbReference type="NCBI Taxonomy" id="123851"/>
    <lineage>
        <taxon>Eukaryota</taxon>
        <taxon>Metazoa</taxon>
        <taxon>Ecdysozoa</taxon>
        <taxon>Arthropoda</taxon>
        <taxon>Hexapoda</taxon>
        <taxon>Insecta</taxon>
        <taxon>Pterygota</taxon>
        <taxon>Palaeoptera</taxon>
        <taxon>Odonata</taxon>
        <taxon>Epiprocta</taxon>
        <taxon>Anisoptera</taxon>
        <taxon>Libelluloidea</taxon>
        <taxon>Libellulidae</taxon>
        <taxon>Ladona</taxon>
    </lineage>
</organism>
<protein>
    <recommendedName>
        <fullName evidence="5">Anaphase-promoting complex subunit 4-like WD40 domain-containing protein</fullName>
    </recommendedName>
</protein>
<evidence type="ECO:0000256" key="4">
    <source>
        <dbReference type="ARBA" id="ARBA00023306"/>
    </source>
</evidence>
<dbReference type="Proteomes" id="UP000792457">
    <property type="component" value="Unassembled WGS sequence"/>
</dbReference>
<proteinExistence type="predicted"/>
<dbReference type="GO" id="GO:0031145">
    <property type="term" value="P:anaphase-promoting complex-dependent catabolic process"/>
    <property type="evidence" value="ECO:0007669"/>
    <property type="project" value="InterPro"/>
</dbReference>
<dbReference type="InterPro" id="IPR024789">
    <property type="entry name" value="APC4"/>
</dbReference>
<dbReference type="PANTHER" id="PTHR13260:SF0">
    <property type="entry name" value="ANAPHASE-PROMOTING COMPLEX SUBUNIT 4"/>
    <property type="match status" value="1"/>
</dbReference>
<dbReference type="Pfam" id="PF12894">
    <property type="entry name" value="ANAPC4_WD40"/>
    <property type="match status" value="1"/>
</dbReference>
<keyword evidence="2" id="KW-0498">Mitosis</keyword>
<feature type="domain" description="Anaphase-promoting complex subunit 4-like WD40" evidence="5">
    <location>
        <begin position="21"/>
        <end position="109"/>
    </location>
</feature>
<dbReference type="Gene3D" id="2.130.10.10">
    <property type="entry name" value="YVTN repeat-like/Quinoprotein amine dehydrogenase"/>
    <property type="match status" value="1"/>
</dbReference>
<dbReference type="AlphaFoldDB" id="A0A8K0JZK9"/>
<evidence type="ECO:0000256" key="2">
    <source>
        <dbReference type="ARBA" id="ARBA00022776"/>
    </source>
</evidence>
<dbReference type="GO" id="GO:0034399">
    <property type="term" value="C:nuclear periphery"/>
    <property type="evidence" value="ECO:0007669"/>
    <property type="project" value="TreeGrafter"/>
</dbReference>
<dbReference type="EMBL" id="KZ308212">
    <property type="protein sequence ID" value="KAG8224832.1"/>
    <property type="molecule type" value="Genomic_DNA"/>
</dbReference>
<keyword evidence="1" id="KW-0132">Cell division</keyword>
<dbReference type="PANTHER" id="PTHR13260">
    <property type="entry name" value="ANAPHASE PROMOTING COMPLEX SUBUNIT 4 APC4"/>
    <property type="match status" value="1"/>
</dbReference>
<dbReference type="OrthoDB" id="2110451at2759"/>